<dbReference type="RefSeq" id="WP_169531791.1">
    <property type="nucleotide sequence ID" value="NZ_JABBGH010000002.1"/>
</dbReference>
<comment type="caution">
    <text evidence="1">The sequence shown here is derived from an EMBL/GenBank/DDBJ whole genome shotgun (WGS) entry which is preliminary data.</text>
</comment>
<dbReference type="EMBL" id="JABBGH010000002">
    <property type="protein sequence ID" value="NML66126.1"/>
    <property type="molecule type" value="Genomic_DNA"/>
</dbReference>
<sequence length="419" mass="43834">MRTLLIGGLWVATSGWGALGQSRPATPPALAQLVAAINQPGVAPLAPYLTAATRVGPLPPAYTSRVLARLLPQLGPLDSLQVVRQVPEGANTRYECALWHQGTAQAGSVVLAPAGTFVALNLLPPGARPPGSTPPPSRTTPPRVEIPAQVVNGLLVVEAEVDGRRGAFFLDSGAPALLLNQREFAPAATDTAALAQGGRGGRGVNGGLAGVAHYALLQFACQGLVVQNEEVATFDMASLERRLGVGKLLGIIGYDLLRDYALTLDYRAGRVLLQKPGAAGTAPGAGVRVPFRLRGHLPVVTATIEGRPYQLGIDCGAQTNLLDPAAAAALARRLRHREQVTLRGADATGSVAGAAIVPRLTLAGGQLTFRHQATTFADVSNLSRVPGSLALEGLLGYPLLSQYRTTIDYVNQQLLFERW</sequence>
<dbReference type="Gene3D" id="2.40.70.10">
    <property type="entry name" value="Acid Proteases"/>
    <property type="match status" value="2"/>
</dbReference>
<evidence type="ECO:0008006" key="3">
    <source>
        <dbReference type="Google" id="ProtNLM"/>
    </source>
</evidence>
<keyword evidence="2" id="KW-1185">Reference proteome</keyword>
<dbReference type="AlphaFoldDB" id="A0A7Y0AF18"/>
<protein>
    <recommendedName>
        <fullName evidence="3">Peptidase A2 domain-containing protein</fullName>
    </recommendedName>
</protein>
<evidence type="ECO:0000313" key="1">
    <source>
        <dbReference type="EMBL" id="NML66126.1"/>
    </source>
</evidence>
<proteinExistence type="predicted"/>
<evidence type="ECO:0000313" key="2">
    <source>
        <dbReference type="Proteomes" id="UP000559626"/>
    </source>
</evidence>
<dbReference type="InterPro" id="IPR021109">
    <property type="entry name" value="Peptidase_aspartic_dom_sf"/>
</dbReference>
<reference evidence="1 2" key="1">
    <citation type="submission" date="2020-04" db="EMBL/GenBank/DDBJ databases">
        <title>Hymenobacter polaris sp. nov., isolated from Arctic soil.</title>
        <authorList>
            <person name="Dahal R.H."/>
        </authorList>
    </citation>
    <scope>NUCLEOTIDE SEQUENCE [LARGE SCALE GENOMIC DNA]</scope>
    <source>
        <strain evidence="1 2">RP-2-7</strain>
    </source>
</reference>
<accession>A0A7Y0AF18</accession>
<organism evidence="1 2">
    <name type="scientific">Hymenobacter polaris</name>
    <dbReference type="NCBI Taxonomy" id="2682546"/>
    <lineage>
        <taxon>Bacteria</taxon>
        <taxon>Pseudomonadati</taxon>
        <taxon>Bacteroidota</taxon>
        <taxon>Cytophagia</taxon>
        <taxon>Cytophagales</taxon>
        <taxon>Hymenobacteraceae</taxon>
        <taxon>Hymenobacter</taxon>
    </lineage>
</organism>
<gene>
    <name evidence="1" type="ORF">HHL22_13010</name>
</gene>
<dbReference type="SUPFAM" id="SSF50630">
    <property type="entry name" value="Acid proteases"/>
    <property type="match status" value="1"/>
</dbReference>
<dbReference type="Pfam" id="PF13650">
    <property type="entry name" value="Asp_protease_2"/>
    <property type="match status" value="1"/>
</dbReference>
<name>A0A7Y0AF18_9BACT</name>
<dbReference type="Proteomes" id="UP000559626">
    <property type="component" value="Unassembled WGS sequence"/>
</dbReference>